<dbReference type="OrthoDB" id="9909311at2759"/>
<evidence type="ECO:0008006" key="3">
    <source>
        <dbReference type="Google" id="ProtNLM"/>
    </source>
</evidence>
<gene>
    <name evidence="1" type="ORF">AVEN_242717_1</name>
</gene>
<sequence length="142" mass="16113">MYDSGSEKSYIRKEIASVLGLAPLRQQRLSHALFGGEKINEELHNVYKIEIGSLDGNFNCNFDAVDKDIICNDVPSVSYCNVKYVNCDNDIMTSKFFTSDEIIEDKLSGANLSDGEEIIPLFFKEAMDSIEKLRTYFFLSKE</sequence>
<dbReference type="Proteomes" id="UP000499080">
    <property type="component" value="Unassembled WGS sequence"/>
</dbReference>
<dbReference type="EMBL" id="BGPR01073824">
    <property type="protein sequence ID" value="GBO46258.1"/>
    <property type="molecule type" value="Genomic_DNA"/>
</dbReference>
<comment type="caution">
    <text evidence="1">The sequence shown here is derived from an EMBL/GenBank/DDBJ whole genome shotgun (WGS) entry which is preliminary data.</text>
</comment>
<evidence type="ECO:0000313" key="1">
    <source>
        <dbReference type="EMBL" id="GBO46258.1"/>
    </source>
</evidence>
<dbReference type="InterPro" id="IPR021109">
    <property type="entry name" value="Peptidase_aspartic_dom_sf"/>
</dbReference>
<proteinExistence type="predicted"/>
<accession>A0A4Y2XAK6</accession>
<evidence type="ECO:0000313" key="2">
    <source>
        <dbReference type="Proteomes" id="UP000499080"/>
    </source>
</evidence>
<organism evidence="1 2">
    <name type="scientific">Araneus ventricosus</name>
    <name type="common">Orbweaver spider</name>
    <name type="synonym">Epeira ventricosa</name>
    <dbReference type="NCBI Taxonomy" id="182803"/>
    <lineage>
        <taxon>Eukaryota</taxon>
        <taxon>Metazoa</taxon>
        <taxon>Ecdysozoa</taxon>
        <taxon>Arthropoda</taxon>
        <taxon>Chelicerata</taxon>
        <taxon>Arachnida</taxon>
        <taxon>Araneae</taxon>
        <taxon>Araneomorphae</taxon>
        <taxon>Entelegynae</taxon>
        <taxon>Araneoidea</taxon>
        <taxon>Araneidae</taxon>
        <taxon>Araneus</taxon>
    </lineage>
</organism>
<keyword evidence="2" id="KW-1185">Reference proteome</keyword>
<name>A0A4Y2XAK6_ARAVE</name>
<reference evidence="1 2" key="1">
    <citation type="journal article" date="2019" name="Sci. Rep.">
        <title>Orb-weaving spider Araneus ventricosus genome elucidates the spidroin gene catalogue.</title>
        <authorList>
            <person name="Kono N."/>
            <person name="Nakamura H."/>
            <person name="Ohtoshi R."/>
            <person name="Moran D.A.P."/>
            <person name="Shinohara A."/>
            <person name="Yoshida Y."/>
            <person name="Fujiwara M."/>
            <person name="Mori M."/>
            <person name="Tomita M."/>
            <person name="Arakawa K."/>
        </authorList>
    </citation>
    <scope>NUCLEOTIDE SEQUENCE [LARGE SCALE GENOMIC DNA]</scope>
</reference>
<protein>
    <recommendedName>
        <fullName evidence="3">Peptidase aspartic putative domain-containing protein</fullName>
    </recommendedName>
</protein>
<dbReference type="AlphaFoldDB" id="A0A4Y2XAK6"/>
<dbReference type="Gene3D" id="2.40.70.10">
    <property type="entry name" value="Acid Proteases"/>
    <property type="match status" value="1"/>
</dbReference>